<sequence length="65" mass="7437">MIVRGEEIEEVQGYLPEEVKKDAIVLFLDCIHLEKNNGFVRDVFVDVTTTKAPHLYLMDNLKGTT</sequence>
<dbReference type="RefSeq" id="WP_061654092.1">
    <property type="nucleotide sequence ID" value="NZ_LOMT01000002.1"/>
</dbReference>
<dbReference type="Proteomes" id="UP000075591">
    <property type="component" value="Unassembled WGS sequence"/>
</dbReference>
<evidence type="ECO:0000313" key="1">
    <source>
        <dbReference type="EMBL" id="KXY04237.1"/>
    </source>
</evidence>
<reference evidence="1 2" key="1">
    <citation type="submission" date="2015-12" db="EMBL/GenBank/DDBJ databases">
        <title>Bacillus cereus Group isolate.</title>
        <authorList>
            <person name="Kovac J."/>
        </authorList>
    </citation>
    <scope>NUCLEOTIDE SEQUENCE [LARGE SCALE GENOMIC DNA]</scope>
    <source>
        <strain evidence="1 2">FSL W8-0275</strain>
    </source>
</reference>
<dbReference type="EMBL" id="LOMT01000002">
    <property type="protein sequence ID" value="KXY04237.1"/>
    <property type="molecule type" value="Genomic_DNA"/>
</dbReference>
<evidence type="ECO:0000313" key="2">
    <source>
        <dbReference type="Proteomes" id="UP000075591"/>
    </source>
</evidence>
<name>A0A150B7T3_BACCE</name>
<accession>A0A150B7T3</accession>
<protein>
    <submittedName>
        <fullName evidence="1">Uncharacterized protein</fullName>
    </submittedName>
</protein>
<gene>
    <name evidence="1" type="ORF">AT274_07715</name>
</gene>
<organism evidence="1 2">
    <name type="scientific">Bacillus cereus</name>
    <dbReference type="NCBI Taxonomy" id="1396"/>
    <lineage>
        <taxon>Bacteria</taxon>
        <taxon>Bacillati</taxon>
        <taxon>Bacillota</taxon>
        <taxon>Bacilli</taxon>
        <taxon>Bacillales</taxon>
        <taxon>Bacillaceae</taxon>
        <taxon>Bacillus</taxon>
        <taxon>Bacillus cereus group</taxon>
    </lineage>
</organism>
<proteinExistence type="predicted"/>
<dbReference type="AlphaFoldDB" id="A0A150B7T3"/>
<comment type="caution">
    <text evidence="1">The sequence shown here is derived from an EMBL/GenBank/DDBJ whole genome shotgun (WGS) entry which is preliminary data.</text>
</comment>